<accession>A0A382TDA1</accession>
<sequence>MPPIMEYLLLDAHPEVSTPMGAIEKAAIIIISPAGAEEA</sequence>
<reference evidence="1" key="1">
    <citation type="submission" date="2018-05" db="EMBL/GenBank/DDBJ databases">
        <authorList>
            <person name="Lanie J.A."/>
            <person name="Ng W.-L."/>
            <person name="Kazmierczak K.M."/>
            <person name="Andrzejewski T.M."/>
            <person name="Davidsen T.M."/>
            <person name="Wayne K.J."/>
            <person name="Tettelin H."/>
            <person name="Glass J.I."/>
            <person name="Rusch D."/>
            <person name="Podicherti R."/>
            <person name="Tsui H.-C.T."/>
            <person name="Winkler M.E."/>
        </authorList>
    </citation>
    <scope>NUCLEOTIDE SEQUENCE</scope>
</reference>
<dbReference type="AlphaFoldDB" id="A0A382TDA1"/>
<feature type="non-terminal residue" evidence="1">
    <location>
        <position position="39"/>
    </location>
</feature>
<evidence type="ECO:0000313" key="1">
    <source>
        <dbReference type="EMBL" id="SVD19762.1"/>
    </source>
</evidence>
<dbReference type="EMBL" id="UINC01135547">
    <property type="protein sequence ID" value="SVD19762.1"/>
    <property type="molecule type" value="Genomic_DNA"/>
</dbReference>
<protein>
    <submittedName>
        <fullName evidence="1">Uncharacterized protein</fullName>
    </submittedName>
</protein>
<name>A0A382TDA1_9ZZZZ</name>
<organism evidence="1">
    <name type="scientific">marine metagenome</name>
    <dbReference type="NCBI Taxonomy" id="408172"/>
    <lineage>
        <taxon>unclassified sequences</taxon>
        <taxon>metagenomes</taxon>
        <taxon>ecological metagenomes</taxon>
    </lineage>
</organism>
<proteinExistence type="predicted"/>
<gene>
    <name evidence="1" type="ORF">METZ01_LOCUS372616</name>
</gene>